<protein>
    <recommendedName>
        <fullName evidence="3">PNPLA domain-containing protein</fullName>
    </recommendedName>
</protein>
<evidence type="ECO:0000313" key="2">
    <source>
        <dbReference type="EMBL" id="CAD9685342.1"/>
    </source>
</evidence>
<dbReference type="GO" id="GO:0004623">
    <property type="term" value="F:phospholipase A2 activity"/>
    <property type="evidence" value="ECO:0007669"/>
    <property type="project" value="TreeGrafter"/>
</dbReference>
<organism evidence="2">
    <name type="scientific">Mucochytrium quahogii</name>
    <dbReference type="NCBI Taxonomy" id="96639"/>
    <lineage>
        <taxon>Eukaryota</taxon>
        <taxon>Sar</taxon>
        <taxon>Stramenopiles</taxon>
        <taxon>Bigyra</taxon>
        <taxon>Labyrinthulomycetes</taxon>
        <taxon>Thraustochytrida</taxon>
        <taxon>Thraustochytriidae</taxon>
        <taxon>Mucochytrium</taxon>
    </lineage>
</organism>
<dbReference type="Gene3D" id="3.40.1090.10">
    <property type="entry name" value="Cytosolic phospholipase A2 catalytic domain"/>
    <property type="match status" value="1"/>
</dbReference>
<feature type="chain" id="PRO_5031453649" description="PNPLA domain-containing protein" evidence="1">
    <location>
        <begin position="19"/>
        <end position="539"/>
    </location>
</feature>
<sequence length="539" mass="58989">MRVQLVVLTLGVVGSSVAVTLDAKVYPRSEGFPEQTTGVVKRDNTIALAFCGGGNRAHGANVGFLRALHHQNLLSKFDYLSTVSGSSWSGAILTFQKTHSLTALLGKQSDFSALSLDALNKPPAAMAKTATFGFLDIGKEAAKNPLSSHSWWSNMMGTIFLEPFNLSDTTKTFVQDAKSLQGESMGFYTANEDLPFWIPIGAVLGPKPGLLDRKLKLGAQIRLLEMTPMYSGIATPLETIDYSRGDDSPIGGGYVDTFAFSSPRPLSMGKENMVQVDVNLEKPFTLADAIGISSMAVSYDLERFHLGILDPKFDYWPVESNLSSTPDAQEYYGADGGVLDVAGIMPILQRKVKKAVVCMSSADKVPTKEEFDGCDKKNMDDDIINSSPWAKDFASQYFGYWKNVNPCSGFFQENQVFEKEQFLDLLCQIQTNVQNGKPSNVLLDHTTVKNTRYGIPAGQQIQILWVYLTDQAQYLPKETQDEIEKGKNGKFANFPNYNVVTQAGLLDPVALKTDQVNLLAAAAEWSLTGKDSGLDKIMP</sequence>
<dbReference type="SUPFAM" id="SSF52151">
    <property type="entry name" value="FabD/lysophospholipase-like"/>
    <property type="match status" value="1"/>
</dbReference>
<dbReference type="GO" id="GO:0005829">
    <property type="term" value="C:cytosol"/>
    <property type="evidence" value="ECO:0007669"/>
    <property type="project" value="TreeGrafter"/>
</dbReference>
<evidence type="ECO:0008006" key="3">
    <source>
        <dbReference type="Google" id="ProtNLM"/>
    </source>
</evidence>
<evidence type="ECO:0000256" key="1">
    <source>
        <dbReference type="SAM" id="SignalP"/>
    </source>
</evidence>
<dbReference type="PANTHER" id="PTHR10728">
    <property type="entry name" value="CYTOSOLIC PHOSPHOLIPASE A2"/>
    <property type="match status" value="1"/>
</dbReference>
<reference evidence="2" key="1">
    <citation type="submission" date="2021-01" db="EMBL/GenBank/DDBJ databases">
        <authorList>
            <person name="Corre E."/>
            <person name="Pelletier E."/>
            <person name="Niang G."/>
            <person name="Scheremetjew M."/>
            <person name="Finn R."/>
            <person name="Kale V."/>
            <person name="Holt S."/>
            <person name="Cochrane G."/>
            <person name="Meng A."/>
            <person name="Brown T."/>
            <person name="Cohen L."/>
        </authorList>
    </citation>
    <scope>NUCLEOTIDE SEQUENCE</scope>
    <source>
        <strain evidence="2">NY070348D</strain>
    </source>
</reference>
<dbReference type="AlphaFoldDB" id="A0A7S2RZQ3"/>
<dbReference type="EMBL" id="HBHK01013952">
    <property type="protein sequence ID" value="CAD9685342.1"/>
    <property type="molecule type" value="Transcribed_RNA"/>
</dbReference>
<proteinExistence type="predicted"/>
<name>A0A7S2RZQ3_9STRA</name>
<dbReference type="InterPro" id="IPR016035">
    <property type="entry name" value="Acyl_Trfase/lysoPLipase"/>
</dbReference>
<feature type="signal peptide" evidence="1">
    <location>
        <begin position="1"/>
        <end position="18"/>
    </location>
</feature>
<dbReference type="GO" id="GO:0046475">
    <property type="term" value="P:glycerophospholipid catabolic process"/>
    <property type="evidence" value="ECO:0007669"/>
    <property type="project" value="TreeGrafter"/>
</dbReference>
<dbReference type="PANTHER" id="PTHR10728:SF40">
    <property type="entry name" value="PATATIN FAMILY PROTEIN"/>
    <property type="match status" value="1"/>
</dbReference>
<accession>A0A7S2RZQ3</accession>
<keyword evidence="1" id="KW-0732">Signal</keyword>
<gene>
    <name evidence="2" type="ORF">QSP1433_LOCUS8765</name>
</gene>